<evidence type="ECO:0000256" key="12">
    <source>
        <dbReference type="ARBA" id="ARBA00044330"/>
    </source>
</evidence>
<evidence type="ECO:0000256" key="11">
    <source>
        <dbReference type="ARBA" id="ARBA00044190"/>
    </source>
</evidence>
<comment type="caution">
    <text evidence="14">The sequence shown here is derived from an EMBL/GenBank/DDBJ whole genome shotgun (WGS) entry which is preliminary data.</text>
</comment>
<dbReference type="PANTHER" id="PTHR30160">
    <property type="entry name" value="TETRAACYLDISACCHARIDE 4'-KINASE-RELATED"/>
    <property type="match status" value="1"/>
</dbReference>
<evidence type="ECO:0000256" key="2">
    <source>
        <dbReference type="ARBA" id="ARBA00004713"/>
    </source>
</evidence>
<evidence type="ECO:0000256" key="5">
    <source>
        <dbReference type="ARBA" id="ARBA00022676"/>
    </source>
</evidence>
<evidence type="ECO:0000256" key="3">
    <source>
        <dbReference type="ARBA" id="ARBA00022475"/>
    </source>
</evidence>
<dbReference type="Gene3D" id="3.40.50.2000">
    <property type="entry name" value="Glycogen Phosphorylase B"/>
    <property type="match status" value="2"/>
</dbReference>
<dbReference type="GO" id="GO:0005886">
    <property type="term" value="C:plasma membrane"/>
    <property type="evidence" value="ECO:0007669"/>
    <property type="project" value="UniProtKB-SubCell"/>
</dbReference>
<dbReference type="InterPro" id="IPR002201">
    <property type="entry name" value="Glyco_trans_9"/>
</dbReference>
<evidence type="ECO:0000256" key="8">
    <source>
        <dbReference type="ARBA" id="ARBA00023136"/>
    </source>
</evidence>
<dbReference type="NCBIfam" id="NF008204">
    <property type="entry name" value="PRK10964.1"/>
    <property type="match status" value="1"/>
</dbReference>
<keyword evidence="4" id="KW-0997">Cell inner membrane</keyword>
<dbReference type="InterPro" id="IPR051199">
    <property type="entry name" value="LPS_LOS_Heptosyltrfase"/>
</dbReference>
<protein>
    <recommendedName>
        <fullName evidence="11">Lipopolysaccharide heptosyltransferase 1</fullName>
        <ecNumber evidence="10">2.4.99.23</ecNumber>
    </recommendedName>
    <alternativeName>
        <fullName evidence="12">ADP-heptose:lipopolysaccharide heptosyltransferase I</fullName>
    </alternativeName>
</protein>
<comment type="pathway">
    <text evidence="2">Bacterial outer membrane biogenesis; LPS core biosynthesis.</text>
</comment>
<evidence type="ECO:0000256" key="13">
    <source>
        <dbReference type="ARBA" id="ARBA00049201"/>
    </source>
</evidence>
<organism evidence="14 15">
    <name type="scientific">Pseudomaricurvus hydrocarbonicus</name>
    <dbReference type="NCBI Taxonomy" id="1470433"/>
    <lineage>
        <taxon>Bacteria</taxon>
        <taxon>Pseudomonadati</taxon>
        <taxon>Pseudomonadota</taxon>
        <taxon>Gammaproteobacteria</taxon>
        <taxon>Cellvibrionales</taxon>
        <taxon>Cellvibrionaceae</taxon>
        <taxon>Pseudomaricurvus</taxon>
    </lineage>
</organism>
<dbReference type="GO" id="GO:0009244">
    <property type="term" value="P:lipopolysaccharide core region biosynthetic process"/>
    <property type="evidence" value="ECO:0007669"/>
    <property type="project" value="InterPro"/>
</dbReference>
<comment type="similarity">
    <text evidence="9">Belongs to the glycosyltransferase 9 family.</text>
</comment>
<dbReference type="CDD" id="cd03789">
    <property type="entry name" value="GT9_LPS_heptosyltransferase"/>
    <property type="match status" value="1"/>
</dbReference>
<keyword evidence="7" id="KW-0448">Lipopolysaccharide biosynthesis</keyword>
<dbReference type="EMBL" id="JAAONZ010000010">
    <property type="protein sequence ID" value="NHO66551.1"/>
    <property type="molecule type" value="Genomic_DNA"/>
</dbReference>
<evidence type="ECO:0000256" key="9">
    <source>
        <dbReference type="ARBA" id="ARBA00043995"/>
    </source>
</evidence>
<dbReference type="GO" id="GO:0005829">
    <property type="term" value="C:cytosol"/>
    <property type="evidence" value="ECO:0007669"/>
    <property type="project" value="TreeGrafter"/>
</dbReference>
<dbReference type="EC" id="2.4.99.23" evidence="10"/>
<evidence type="ECO:0000313" key="15">
    <source>
        <dbReference type="Proteomes" id="UP000787472"/>
    </source>
</evidence>
<evidence type="ECO:0000256" key="7">
    <source>
        <dbReference type="ARBA" id="ARBA00022985"/>
    </source>
</evidence>
<dbReference type="NCBIfam" id="TIGR02193">
    <property type="entry name" value="heptsyl_trn_I"/>
    <property type="match status" value="1"/>
</dbReference>
<name>A0A9E5JXS2_9GAMM</name>
<dbReference type="RefSeq" id="WP_167187606.1">
    <property type="nucleotide sequence ID" value="NZ_JAAONZ010000010.1"/>
</dbReference>
<dbReference type="Proteomes" id="UP000787472">
    <property type="component" value="Unassembled WGS sequence"/>
</dbReference>
<proteinExistence type="inferred from homology"/>
<dbReference type="AlphaFoldDB" id="A0A9E5JXS2"/>
<keyword evidence="6" id="KW-0808">Transferase</keyword>
<keyword evidence="3" id="KW-1003">Cell membrane</keyword>
<evidence type="ECO:0000313" key="14">
    <source>
        <dbReference type="EMBL" id="NHO66551.1"/>
    </source>
</evidence>
<dbReference type="PANTHER" id="PTHR30160:SF19">
    <property type="entry name" value="LIPOPOLYSACCHARIDE HEPTOSYLTRANSFERASE 1"/>
    <property type="match status" value="1"/>
</dbReference>
<accession>A0A9E5JXS2</accession>
<keyword evidence="15" id="KW-1185">Reference proteome</keyword>
<evidence type="ECO:0000256" key="10">
    <source>
        <dbReference type="ARBA" id="ARBA00044041"/>
    </source>
</evidence>
<keyword evidence="5" id="KW-0328">Glycosyltransferase</keyword>
<comment type="subcellular location">
    <subcellularLocation>
        <location evidence="1">Cell inner membrane</location>
        <topology evidence="1">Peripheral membrane protein</topology>
        <orientation evidence="1">Cytoplasmic side</orientation>
    </subcellularLocation>
</comment>
<reference evidence="14" key="1">
    <citation type="submission" date="2020-03" db="EMBL/GenBank/DDBJ databases">
        <authorList>
            <person name="Guo F."/>
        </authorList>
    </citation>
    <scope>NUCLEOTIDE SEQUENCE</scope>
    <source>
        <strain evidence="14">JCM 30134</strain>
    </source>
</reference>
<evidence type="ECO:0000256" key="4">
    <source>
        <dbReference type="ARBA" id="ARBA00022519"/>
    </source>
</evidence>
<evidence type="ECO:0000256" key="1">
    <source>
        <dbReference type="ARBA" id="ARBA00004515"/>
    </source>
</evidence>
<dbReference type="SUPFAM" id="SSF53756">
    <property type="entry name" value="UDP-Glycosyltransferase/glycogen phosphorylase"/>
    <property type="match status" value="1"/>
</dbReference>
<keyword evidence="8" id="KW-0472">Membrane</keyword>
<dbReference type="Pfam" id="PF01075">
    <property type="entry name" value="Glyco_transf_9"/>
    <property type="match status" value="1"/>
</dbReference>
<dbReference type="InterPro" id="IPR011908">
    <property type="entry name" value="LipoPS_heptosylTferase-I"/>
</dbReference>
<dbReference type="GO" id="GO:0008713">
    <property type="term" value="F:ADP-heptose-lipopolysaccharide heptosyltransferase activity"/>
    <property type="evidence" value="ECO:0007669"/>
    <property type="project" value="TreeGrafter"/>
</dbReference>
<comment type="catalytic activity">
    <reaction evidence="13">
        <text>an alpha-Kdo-(2-&gt;4)-alpha-Kdo-(2-&gt;6)-lipid A + ADP-L-glycero-beta-D-manno-heptose = an L-alpha-D-Hep-(1-&gt;5)-[alpha-Kdo-(2-&gt;4)]-alpha-Kdo-(2-&gt;6)-lipid A + ADP + H(+)</text>
        <dbReference type="Rhea" id="RHEA:74067"/>
        <dbReference type="ChEBI" id="CHEBI:15378"/>
        <dbReference type="ChEBI" id="CHEBI:61506"/>
        <dbReference type="ChEBI" id="CHEBI:176431"/>
        <dbReference type="ChEBI" id="CHEBI:193068"/>
        <dbReference type="ChEBI" id="CHEBI:456216"/>
        <dbReference type="EC" id="2.4.99.23"/>
    </reaction>
</comment>
<evidence type="ECO:0000256" key="6">
    <source>
        <dbReference type="ARBA" id="ARBA00022679"/>
    </source>
</evidence>
<gene>
    <name evidence="14" type="primary">rfaC</name>
    <name evidence="14" type="ORF">G8770_13460</name>
</gene>
<sequence length="334" mass="37519">MRVLIVKTSSMGDVIHTLPALTDAKQAFPNIEFDWVVEDSFAEIPGWHPAVNTVIPVSIRRWRKEIFKTIGSVEWKQFRTQLRKHHYDLVIDAQGLLKSAWVARLAKAPTAGYDKHSVREKLAALAYQHQYDVPTDMHAVERIRHLFALALSYPKPETKGRYGIDKRRFCSATQESSNVVFLHGTTRHDKHYPEDYWKQLAETLTAQGVRVRLPWGNKDEKRRAYRIAEGNPMIQVLPKLNLNGVAGVLAQATAVVAVDTGLGHLSAALDIPTVSLYGPTSPALIGAYGENQVHLCVKDYEPVDYKADPEIFSPLTADRVLAQLQPLLPSREVC</sequence>